<feature type="region of interest" description="Disordered" evidence="12">
    <location>
        <begin position="332"/>
        <end position="360"/>
    </location>
</feature>
<evidence type="ECO:0000256" key="1">
    <source>
        <dbReference type="ARBA" id="ARBA00004141"/>
    </source>
</evidence>
<feature type="transmembrane region" description="Helical" evidence="13">
    <location>
        <begin position="289"/>
        <end position="309"/>
    </location>
</feature>
<evidence type="ECO:0000256" key="8">
    <source>
        <dbReference type="ARBA" id="ARBA00040151"/>
    </source>
</evidence>
<feature type="transmembrane region" description="Helical" evidence="13">
    <location>
        <begin position="138"/>
        <end position="165"/>
    </location>
</feature>
<dbReference type="SMART" id="SM00744">
    <property type="entry name" value="RINGv"/>
    <property type="match status" value="1"/>
</dbReference>
<feature type="transmembrane region" description="Helical" evidence="13">
    <location>
        <begin position="185"/>
        <end position="205"/>
    </location>
</feature>
<dbReference type="GO" id="GO:0016020">
    <property type="term" value="C:membrane"/>
    <property type="evidence" value="ECO:0007669"/>
    <property type="project" value="UniProtKB-SubCell"/>
</dbReference>
<organism evidence="15 16">
    <name type="scientific">Plectus sambesii</name>
    <dbReference type="NCBI Taxonomy" id="2011161"/>
    <lineage>
        <taxon>Eukaryota</taxon>
        <taxon>Metazoa</taxon>
        <taxon>Ecdysozoa</taxon>
        <taxon>Nematoda</taxon>
        <taxon>Chromadorea</taxon>
        <taxon>Plectida</taxon>
        <taxon>Plectina</taxon>
        <taxon>Plectoidea</taxon>
        <taxon>Plectidae</taxon>
        <taxon>Plectus</taxon>
    </lineage>
</organism>
<keyword evidence="6 13" id="KW-1133">Transmembrane helix</keyword>
<evidence type="ECO:0000256" key="13">
    <source>
        <dbReference type="SAM" id="Phobius"/>
    </source>
</evidence>
<keyword evidence="3" id="KW-0479">Metal-binding</keyword>
<comment type="subcellular location">
    <subcellularLocation>
        <location evidence="1">Membrane</location>
        <topology evidence="1">Multi-pass membrane protein</topology>
    </subcellularLocation>
</comment>
<keyword evidence="15" id="KW-1185">Reference proteome</keyword>
<feature type="transmembrane region" description="Helical" evidence="13">
    <location>
        <begin position="255"/>
        <end position="277"/>
    </location>
</feature>
<feature type="compositionally biased region" description="Acidic residues" evidence="12">
    <location>
        <begin position="336"/>
        <end position="360"/>
    </location>
</feature>
<dbReference type="SUPFAM" id="SSF57850">
    <property type="entry name" value="RING/U-box"/>
    <property type="match status" value="1"/>
</dbReference>
<feature type="domain" description="RING-CH-type" evidence="14">
    <location>
        <begin position="52"/>
        <end position="121"/>
    </location>
</feature>
<evidence type="ECO:0000256" key="9">
    <source>
        <dbReference type="ARBA" id="ARBA00043044"/>
    </source>
</evidence>
<dbReference type="InterPro" id="IPR013083">
    <property type="entry name" value="Znf_RING/FYVE/PHD"/>
</dbReference>
<evidence type="ECO:0000256" key="2">
    <source>
        <dbReference type="ARBA" id="ARBA00022692"/>
    </source>
</evidence>
<reference evidence="16" key="1">
    <citation type="submission" date="2022-11" db="UniProtKB">
        <authorList>
            <consortium name="WormBaseParasite"/>
        </authorList>
    </citation>
    <scope>IDENTIFICATION</scope>
</reference>
<evidence type="ECO:0000256" key="7">
    <source>
        <dbReference type="ARBA" id="ARBA00023136"/>
    </source>
</evidence>
<dbReference type="CDD" id="cd16701">
    <property type="entry name" value="RING_CH-C4HC3_MARCH5"/>
    <property type="match status" value="1"/>
</dbReference>
<dbReference type="Proteomes" id="UP000887566">
    <property type="component" value="Unplaced"/>
</dbReference>
<dbReference type="Gene3D" id="3.30.40.10">
    <property type="entry name" value="Zinc/RING finger domain, C3HC4 (zinc finger)"/>
    <property type="match status" value="1"/>
</dbReference>
<dbReference type="WBParaSite" id="PSAMB.scaffold669size44189.g7886.t1">
    <property type="protein sequence ID" value="PSAMB.scaffold669size44189.g7886.t1"/>
    <property type="gene ID" value="PSAMB.scaffold669size44189.g7886"/>
</dbReference>
<dbReference type="Pfam" id="PF12906">
    <property type="entry name" value="RINGv"/>
    <property type="match status" value="1"/>
</dbReference>
<evidence type="ECO:0000313" key="15">
    <source>
        <dbReference type="Proteomes" id="UP000887566"/>
    </source>
</evidence>
<evidence type="ECO:0000256" key="6">
    <source>
        <dbReference type="ARBA" id="ARBA00022989"/>
    </source>
</evidence>
<accession>A0A914X6C0</accession>
<evidence type="ECO:0000256" key="4">
    <source>
        <dbReference type="ARBA" id="ARBA00022771"/>
    </source>
</evidence>
<evidence type="ECO:0000256" key="5">
    <source>
        <dbReference type="ARBA" id="ARBA00022833"/>
    </source>
</evidence>
<dbReference type="AlphaFoldDB" id="A0A914X6C0"/>
<evidence type="ECO:0000313" key="16">
    <source>
        <dbReference type="WBParaSite" id="PSAMB.scaffold669size44189.g7886.t1"/>
    </source>
</evidence>
<feature type="compositionally biased region" description="Low complexity" evidence="12">
    <location>
        <begin position="12"/>
        <end position="50"/>
    </location>
</feature>
<evidence type="ECO:0000256" key="11">
    <source>
        <dbReference type="ARBA" id="ARBA00043231"/>
    </source>
</evidence>
<keyword evidence="7 13" id="KW-0472">Membrane</keyword>
<dbReference type="InterPro" id="IPR011016">
    <property type="entry name" value="Znf_RING-CH"/>
</dbReference>
<keyword evidence="2 13" id="KW-0812">Transmembrane</keyword>
<name>A0A914X6C0_9BILA</name>
<evidence type="ECO:0000256" key="12">
    <source>
        <dbReference type="SAM" id="MobiDB-lite"/>
    </source>
</evidence>
<keyword evidence="5" id="KW-0862">Zinc</keyword>
<evidence type="ECO:0000256" key="10">
    <source>
        <dbReference type="ARBA" id="ARBA00043185"/>
    </source>
</evidence>
<proteinExistence type="predicted"/>
<keyword evidence="4" id="KW-0863">Zinc-finger</keyword>
<feature type="region of interest" description="Disordered" evidence="12">
    <location>
        <begin position="1"/>
        <end position="50"/>
    </location>
</feature>
<sequence>MTTVFDSDFPKLSSSTDSLPTTSQPQPKPSSASSSQQTNDTLPNPPNLSSIPSVDAFKSCWVCFATEEDDPTAKWLSPCKCKGSTKWVHESCLQRWVDEKQRGNILTAVACAQCNYIYRLVLPAANVLLQMLEKMDRFVARACPLLTGGVILGSVYWSAVTYGAVTIMEILGYKRALHVMEKTDPMVLIIGLPTVPILLVVGRMIRYEEALVRIVDRTLNRQKLDGQEVDRSLEQQQQQQLRNQRGLPVSTATRTFIGALAFPTIAVLVGKCIVASSGSKVVWPHWKQALIGGTTFLAAKAVCKVYLHYKQLVRRRNRRILQFDDVLARETQNEVPYDEGDDDELIDEGEDELLGEDMGP</sequence>
<protein>
    <recommendedName>
        <fullName evidence="8">E3 ubiquitin-protein ligase MARCHF5</fullName>
    </recommendedName>
    <alternativeName>
        <fullName evidence="10">Membrane-associated RING finger protein 5</fullName>
    </alternativeName>
    <alternativeName>
        <fullName evidence="9">Membrane-associated RING-CH protein V</fullName>
    </alternativeName>
    <alternativeName>
        <fullName evidence="11">RING-type E3 ubiquitin transferase MARCHF5</fullName>
    </alternativeName>
</protein>
<evidence type="ECO:0000256" key="3">
    <source>
        <dbReference type="ARBA" id="ARBA00022723"/>
    </source>
</evidence>
<dbReference type="PROSITE" id="PS51292">
    <property type="entry name" value="ZF_RING_CH"/>
    <property type="match status" value="1"/>
</dbReference>
<evidence type="ECO:0000259" key="14">
    <source>
        <dbReference type="PROSITE" id="PS51292"/>
    </source>
</evidence>
<dbReference type="GO" id="GO:0008270">
    <property type="term" value="F:zinc ion binding"/>
    <property type="evidence" value="ECO:0007669"/>
    <property type="project" value="UniProtKB-KW"/>
</dbReference>
<dbReference type="PANTHER" id="PTHR46283">
    <property type="entry name" value="E3 UBIQUITIN-PROTEIN LIGASE MARCH5"/>
    <property type="match status" value="1"/>
</dbReference>